<dbReference type="Pfam" id="PF13174">
    <property type="entry name" value="TPR_6"/>
    <property type="match status" value="1"/>
</dbReference>
<evidence type="ECO:0000256" key="1">
    <source>
        <dbReference type="HAMAP-Rule" id="MF_02066"/>
    </source>
</evidence>
<sequence precursor="true">MIRLPSLLLAVALLGAPAFAQDRTQTIADMRAELSALAGQLQALRSELVAGGASAMQAAGGASALDRMNAMEAELSRLTSQTEALQNQINRVVSDGTNRIGDLEFRICELEEGCDPANLPITQSLGGGTGAGAALPAVTTLPATNTGAAPELAMSEQADFDAAKAALESGDYQGAADKFSAFTTNYPGGPLTGEAQFLRGEALLQLGDTSNAARAYLNAFSGAPDGPRAPASLLKLGAALGVLGQTQEACVTLGEVGVRFPTAPEAVEASTAMQALACQ</sequence>
<protein>
    <recommendedName>
        <fullName evidence="1">Cell division coordinator CpoB</fullName>
    </recommendedName>
</protein>
<dbReference type="InterPro" id="IPR011990">
    <property type="entry name" value="TPR-like_helical_dom_sf"/>
</dbReference>
<gene>
    <name evidence="2" type="primary">ybgF</name>
    <name evidence="1" type="synonym">cpoB</name>
    <name evidence="2" type="ORF">OEZ71_05360</name>
</gene>
<comment type="function">
    <text evidence="1">Mediates coordination of peptidoglycan synthesis and outer membrane constriction during cell division.</text>
</comment>
<dbReference type="Pfam" id="PF13432">
    <property type="entry name" value="TPR_16"/>
    <property type="match status" value="1"/>
</dbReference>
<comment type="subcellular location">
    <subcellularLocation>
        <location evidence="1">Periplasm</location>
    </subcellularLocation>
</comment>
<dbReference type="HAMAP" id="MF_02066">
    <property type="entry name" value="CpoB"/>
    <property type="match status" value="1"/>
</dbReference>
<dbReference type="InterPro" id="IPR019734">
    <property type="entry name" value="TPR_rpt"/>
</dbReference>
<keyword evidence="1" id="KW-0175">Coiled coil</keyword>
<proteinExistence type="inferred from homology"/>
<feature type="signal peptide" evidence="1">
    <location>
        <begin position="1"/>
        <end position="20"/>
    </location>
</feature>
<evidence type="ECO:0000313" key="3">
    <source>
        <dbReference type="Proteomes" id="UP001652564"/>
    </source>
</evidence>
<keyword evidence="1" id="KW-0131">Cell cycle</keyword>
<dbReference type="InterPro" id="IPR034706">
    <property type="entry name" value="CpoB"/>
</dbReference>
<keyword evidence="1" id="KW-0574">Periplasm</keyword>
<name>A0ABT2ZKY4_9RHOB</name>
<reference evidence="2 3" key="1">
    <citation type="submission" date="2022-10" db="EMBL/GenBank/DDBJ databases">
        <title>Defluviimonas sp. nov., isolated from ocean surface sediments.</title>
        <authorList>
            <person name="He W."/>
            <person name="Wang L."/>
            <person name="Zhang D.-F."/>
        </authorList>
    </citation>
    <scope>NUCLEOTIDE SEQUENCE [LARGE SCALE GENOMIC DNA]</scope>
    <source>
        <strain evidence="2 3">WL0050</strain>
    </source>
</reference>
<dbReference type="Proteomes" id="UP001652564">
    <property type="component" value="Unassembled WGS sequence"/>
</dbReference>
<dbReference type="RefSeq" id="WP_263738880.1">
    <property type="nucleotide sequence ID" value="NZ_JAOWKZ010000001.1"/>
</dbReference>
<dbReference type="InterPro" id="IPR014162">
    <property type="entry name" value="CpoB_C"/>
</dbReference>
<feature type="chain" id="PRO_5044945307" description="Cell division coordinator CpoB" evidence="1">
    <location>
        <begin position="21"/>
        <end position="279"/>
    </location>
</feature>
<dbReference type="Gene3D" id="1.25.40.10">
    <property type="entry name" value="Tetratricopeptide repeat domain"/>
    <property type="match status" value="1"/>
</dbReference>
<comment type="similarity">
    <text evidence="1">Belongs to the CpoB family.</text>
</comment>
<keyword evidence="1" id="KW-0132">Cell division</keyword>
<organism evidence="2 3">
    <name type="scientific">Albidovulum litorale</name>
    <dbReference type="NCBI Taxonomy" id="2984134"/>
    <lineage>
        <taxon>Bacteria</taxon>
        <taxon>Pseudomonadati</taxon>
        <taxon>Pseudomonadota</taxon>
        <taxon>Alphaproteobacteria</taxon>
        <taxon>Rhodobacterales</taxon>
        <taxon>Paracoccaceae</taxon>
        <taxon>Albidovulum</taxon>
    </lineage>
</organism>
<feature type="coiled-coil region" evidence="1">
    <location>
        <begin position="27"/>
        <end position="88"/>
    </location>
</feature>
<dbReference type="NCBIfam" id="TIGR02795">
    <property type="entry name" value="tol_pal_ybgF"/>
    <property type="match status" value="1"/>
</dbReference>
<accession>A0ABT2ZKY4</accession>
<comment type="caution">
    <text evidence="2">The sequence shown here is derived from an EMBL/GenBank/DDBJ whole genome shotgun (WGS) entry which is preliminary data.</text>
</comment>
<keyword evidence="1" id="KW-0732">Signal</keyword>
<evidence type="ECO:0000313" key="2">
    <source>
        <dbReference type="EMBL" id="MCV2871717.1"/>
    </source>
</evidence>
<keyword evidence="3" id="KW-1185">Reference proteome</keyword>
<dbReference type="SUPFAM" id="SSF48452">
    <property type="entry name" value="TPR-like"/>
    <property type="match status" value="1"/>
</dbReference>
<dbReference type="EMBL" id="JAOWKZ010000001">
    <property type="protein sequence ID" value="MCV2871717.1"/>
    <property type="molecule type" value="Genomic_DNA"/>
</dbReference>